<dbReference type="Proteomes" id="UP000324832">
    <property type="component" value="Unassembled WGS sequence"/>
</dbReference>
<gene>
    <name evidence="1" type="ORF">LSINAPIS_LOCUS13918</name>
</gene>
<protein>
    <submittedName>
        <fullName evidence="1">Uncharacterized protein</fullName>
    </submittedName>
</protein>
<keyword evidence="2" id="KW-1185">Reference proteome</keyword>
<accession>A0A5E4R406</accession>
<organism evidence="1 2">
    <name type="scientific">Leptidea sinapis</name>
    <dbReference type="NCBI Taxonomy" id="189913"/>
    <lineage>
        <taxon>Eukaryota</taxon>
        <taxon>Metazoa</taxon>
        <taxon>Ecdysozoa</taxon>
        <taxon>Arthropoda</taxon>
        <taxon>Hexapoda</taxon>
        <taxon>Insecta</taxon>
        <taxon>Pterygota</taxon>
        <taxon>Neoptera</taxon>
        <taxon>Endopterygota</taxon>
        <taxon>Lepidoptera</taxon>
        <taxon>Glossata</taxon>
        <taxon>Ditrysia</taxon>
        <taxon>Papilionoidea</taxon>
        <taxon>Pieridae</taxon>
        <taxon>Dismorphiinae</taxon>
        <taxon>Leptidea</taxon>
    </lineage>
</organism>
<proteinExistence type="predicted"/>
<evidence type="ECO:0000313" key="2">
    <source>
        <dbReference type="Proteomes" id="UP000324832"/>
    </source>
</evidence>
<evidence type="ECO:0000313" key="1">
    <source>
        <dbReference type="EMBL" id="VVD04079.1"/>
    </source>
</evidence>
<name>A0A5E4R406_9NEOP</name>
<dbReference type="EMBL" id="FZQP02006826">
    <property type="protein sequence ID" value="VVD04079.1"/>
    <property type="molecule type" value="Genomic_DNA"/>
</dbReference>
<reference evidence="1 2" key="1">
    <citation type="submission" date="2017-07" db="EMBL/GenBank/DDBJ databases">
        <authorList>
            <person name="Talla V."/>
            <person name="Backstrom N."/>
        </authorList>
    </citation>
    <scope>NUCLEOTIDE SEQUENCE [LARGE SCALE GENOMIC DNA]</scope>
</reference>
<dbReference type="AlphaFoldDB" id="A0A5E4R406"/>
<sequence length="73" mass="8436">MWWTNAFALKLERLRWDNACMKKSIHVRKRITGLEQPVDIGNSAPNSIFSDSVDPQLSLSPQFFNQVLRTCDL</sequence>